<gene>
    <name evidence="2" type="ORF">ACFSJH_19630</name>
</gene>
<reference evidence="3" key="1">
    <citation type="journal article" date="2019" name="Int. J. Syst. Evol. Microbiol.">
        <title>The Global Catalogue of Microorganisms (GCM) 10K type strain sequencing project: providing services to taxonomists for standard genome sequencing and annotation.</title>
        <authorList>
            <consortium name="The Broad Institute Genomics Platform"/>
            <consortium name="The Broad Institute Genome Sequencing Center for Infectious Disease"/>
            <person name="Wu L."/>
            <person name="Ma J."/>
        </authorList>
    </citation>
    <scope>NUCLEOTIDE SEQUENCE [LARGE SCALE GENOMIC DNA]</scope>
    <source>
        <strain evidence="3">GH52</strain>
    </source>
</reference>
<dbReference type="Proteomes" id="UP001597362">
    <property type="component" value="Unassembled WGS sequence"/>
</dbReference>
<keyword evidence="3" id="KW-1185">Reference proteome</keyword>
<proteinExistence type="predicted"/>
<accession>A0ABW4YR02</accession>
<comment type="caution">
    <text evidence="2">The sequence shown here is derived from an EMBL/GenBank/DDBJ whole genome shotgun (WGS) entry which is preliminary data.</text>
</comment>
<sequence length="46" mass="5396">MVEKQQQIVVEKQADSNAEANEVTERSDAWQAFYDEVRIALEQLRE</sequence>
<evidence type="ECO:0000313" key="3">
    <source>
        <dbReference type="Proteomes" id="UP001597362"/>
    </source>
</evidence>
<feature type="region of interest" description="Disordered" evidence="1">
    <location>
        <begin position="1"/>
        <end position="24"/>
    </location>
</feature>
<feature type="compositionally biased region" description="Low complexity" evidence="1">
    <location>
        <begin position="1"/>
        <end position="11"/>
    </location>
</feature>
<dbReference type="RefSeq" id="WP_377775384.1">
    <property type="nucleotide sequence ID" value="NZ_JBHUHO010000048.1"/>
</dbReference>
<evidence type="ECO:0000313" key="2">
    <source>
        <dbReference type="EMBL" id="MFD2117947.1"/>
    </source>
</evidence>
<evidence type="ECO:0000256" key="1">
    <source>
        <dbReference type="SAM" id="MobiDB-lite"/>
    </source>
</evidence>
<dbReference type="EMBL" id="JBHUHO010000048">
    <property type="protein sequence ID" value="MFD2117947.1"/>
    <property type="molecule type" value="Genomic_DNA"/>
</dbReference>
<organism evidence="2 3">
    <name type="scientific">Paenibacillus yanchengensis</name>
    <dbReference type="NCBI Taxonomy" id="2035833"/>
    <lineage>
        <taxon>Bacteria</taxon>
        <taxon>Bacillati</taxon>
        <taxon>Bacillota</taxon>
        <taxon>Bacilli</taxon>
        <taxon>Bacillales</taxon>
        <taxon>Paenibacillaceae</taxon>
        <taxon>Paenibacillus</taxon>
    </lineage>
</organism>
<protein>
    <submittedName>
        <fullName evidence="2">Uncharacterized protein</fullName>
    </submittedName>
</protein>
<name>A0ABW4YR02_9BACL</name>